<organism evidence="1 2">
    <name type="scientific">Dysgonomonas capnocytophagoides</name>
    <dbReference type="NCBI Taxonomy" id="45254"/>
    <lineage>
        <taxon>Bacteria</taxon>
        <taxon>Pseudomonadati</taxon>
        <taxon>Bacteroidota</taxon>
        <taxon>Bacteroidia</taxon>
        <taxon>Bacteroidales</taxon>
        <taxon>Dysgonomonadaceae</taxon>
        <taxon>Dysgonomonas</taxon>
    </lineage>
</organism>
<dbReference type="Proteomes" id="UP000297861">
    <property type="component" value="Unassembled WGS sequence"/>
</dbReference>
<protein>
    <submittedName>
        <fullName evidence="1">Uncharacterized protein</fullName>
    </submittedName>
</protein>
<evidence type="ECO:0000313" key="1">
    <source>
        <dbReference type="EMBL" id="TFD96072.1"/>
    </source>
</evidence>
<gene>
    <name evidence="1" type="ORF">E2605_10790</name>
</gene>
<proteinExistence type="predicted"/>
<comment type="caution">
    <text evidence="1">The sequence shown here is derived from an EMBL/GenBank/DDBJ whole genome shotgun (WGS) entry which is preliminary data.</text>
</comment>
<evidence type="ECO:0000313" key="2">
    <source>
        <dbReference type="Proteomes" id="UP000297861"/>
    </source>
</evidence>
<keyword evidence="2" id="KW-1185">Reference proteome</keyword>
<dbReference type="EMBL" id="SOML01000006">
    <property type="protein sequence ID" value="TFD96072.1"/>
    <property type="molecule type" value="Genomic_DNA"/>
</dbReference>
<dbReference type="AlphaFoldDB" id="A0A4Y8L3K3"/>
<accession>A0A4Y8L3K3</accession>
<sequence>MELKEKVKTLIADVDKTHRYSMSRIYGLYNEVFDKSEAPQSCASCLIRKVKSLRVWLDEQNAETVQPVSEKKRRSKKAVTK</sequence>
<dbReference type="RefSeq" id="WP_134436453.1">
    <property type="nucleotide sequence ID" value="NZ_SOML01000006.1"/>
</dbReference>
<reference evidence="1 2" key="1">
    <citation type="submission" date="2019-03" db="EMBL/GenBank/DDBJ databases">
        <title>San Antonio Military Medical Center submission to MRSN (WRAIR), pending publication.</title>
        <authorList>
            <person name="Blyth D.M."/>
            <person name="Mccarthy S.L."/>
            <person name="Schall S.E."/>
            <person name="Stam J.A."/>
            <person name="Ong A.C."/>
            <person name="Mcgann P.T."/>
        </authorList>
    </citation>
    <scope>NUCLEOTIDE SEQUENCE [LARGE SCALE GENOMIC DNA]</scope>
    <source>
        <strain evidence="1 2">MRSN571793</strain>
    </source>
</reference>
<name>A0A4Y8L3K3_9BACT</name>
<dbReference type="OrthoDB" id="997935at2"/>